<dbReference type="Proteomes" id="UP001151699">
    <property type="component" value="Chromosome B"/>
</dbReference>
<proteinExistence type="inferred from homology"/>
<feature type="non-terminal residue" evidence="8">
    <location>
        <position position="1"/>
    </location>
</feature>
<keyword evidence="3" id="KW-0833">Ubl conjugation pathway</keyword>
<evidence type="ECO:0000313" key="8">
    <source>
        <dbReference type="EMBL" id="KAJ6643818.1"/>
    </source>
</evidence>
<evidence type="ECO:0000256" key="7">
    <source>
        <dbReference type="PROSITE-ProRule" id="PRU00023"/>
    </source>
</evidence>
<dbReference type="GO" id="GO:0005737">
    <property type="term" value="C:cytoplasm"/>
    <property type="evidence" value="ECO:0007669"/>
    <property type="project" value="UniProtKB-SubCell"/>
</dbReference>
<name>A0A9Q0N596_9DIPT</name>
<dbReference type="AlphaFoldDB" id="A0A9Q0N596"/>
<evidence type="ECO:0000313" key="9">
    <source>
        <dbReference type="Proteomes" id="UP001151699"/>
    </source>
</evidence>
<dbReference type="PANTHER" id="PTHR24173">
    <property type="entry name" value="ANKYRIN REPEAT CONTAINING"/>
    <property type="match status" value="1"/>
</dbReference>
<dbReference type="OrthoDB" id="4429489at2759"/>
<feature type="repeat" description="ANK" evidence="7">
    <location>
        <begin position="91"/>
        <end position="123"/>
    </location>
</feature>
<protein>
    <recommendedName>
        <fullName evidence="6">Protein fem-1 homolog B</fullName>
    </recommendedName>
</protein>
<accession>A0A9Q0N596</accession>
<dbReference type="SUPFAM" id="SSF48403">
    <property type="entry name" value="Ankyrin repeat"/>
    <property type="match status" value="2"/>
</dbReference>
<gene>
    <name evidence="8" type="primary">Fem-1</name>
    <name evidence="8" type="ORF">Bhyg_08783</name>
</gene>
<feature type="repeat" description="ANK" evidence="7">
    <location>
        <begin position="1"/>
        <end position="24"/>
    </location>
</feature>
<evidence type="ECO:0000256" key="6">
    <source>
        <dbReference type="ARBA" id="ARBA00072197"/>
    </source>
</evidence>
<comment type="pathway">
    <text evidence="1">Protein modification; protein ubiquitination.</text>
</comment>
<keyword evidence="2" id="KW-0677">Repeat</keyword>
<organism evidence="8 9">
    <name type="scientific">Pseudolycoriella hygida</name>
    <dbReference type="NCBI Taxonomy" id="35572"/>
    <lineage>
        <taxon>Eukaryota</taxon>
        <taxon>Metazoa</taxon>
        <taxon>Ecdysozoa</taxon>
        <taxon>Arthropoda</taxon>
        <taxon>Hexapoda</taxon>
        <taxon>Insecta</taxon>
        <taxon>Pterygota</taxon>
        <taxon>Neoptera</taxon>
        <taxon>Endopterygota</taxon>
        <taxon>Diptera</taxon>
        <taxon>Nematocera</taxon>
        <taxon>Sciaroidea</taxon>
        <taxon>Sciaridae</taxon>
        <taxon>Pseudolycoriella</taxon>
    </lineage>
</organism>
<dbReference type="SMART" id="SM00248">
    <property type="entry name" value="ANK"/>
    <property type="match status" value="5"/>
</dbReference>
<dbReference type="Pfam" id="PF00023">
    <property type="entry name" value="Ank"/>
    <property type="match status" value="1"/>
</dbReference>
<keyword evidence="4 7" id="KW-0040">ANK repeat</keyword>
<feature type="repeat" description="ANK" evidence="7">
    <location>
        <begin position="25"/>
        <end position="57"/>
    </location>
</feature>
<comment type="caution">
    <text evidence="8">The sequence shown here is derived from an EMBL/GenBank/DDBJ whole genome shotgun (WGS) entry which is preliminary data.</text>
</comment>
<dbReference type="PANTHER" id="PTHR24173:SF78">
    <property type="entry name" value="PROTEIN FEM-1 HOMOLOG B"/>
    <property type="match status" value="1"/>
</dbReference>
<reference evidence="8" key="1">
    <citation type="submission" date="2022-07" db="EMBL/GenBank/DDBJ databases">
        <authorList>
            <person name="Trinca V."/>
            <person name="Uliana J.V.C."/>
            <person name="Torres T.T."/>
            <person name="Ward R.J."/>
            <person name="Monesi N."/>
        </authorList>
    </citation>
    <scope>NUCLEOTIDE SEQUENCE</scope>
    <source>
        <strain evidence="8">HSMRA1968</strain>
        <tissue evidence="8">Whole embryos</tissue>
    </source>
</reference>
<dbReference type="PROSITE" id="PS50297">
    <property type="entry name" value="ANK_REP_REGION"/>
    <property type="match status" value="3"/>
</dbReference>
<dbReference type="EMBL" id="WJQU01000002">
    <property type="protein sequence ID" value="KAJ6643818.1"/>
    <property type="molecule type" value="Genomic_DNA"/>
</dbReference>
<sequence>MLPGHLNVIKLLVQHGANVNHRTKTLSTPLRAACFEGRLDIVKYLVAHNAEINLGNIYNNTCLMISAYKGHTDVVEFLLANGADPDVQANCNATALHYAAESGHVDICATLLDYGASLKKNEYGMSPVIAAAERTRELVVELFYSRPDLLTKEEKIDALELMGASFANDKDNYSLNKAYHYLMLAMELRYEDPSNPIKKKMLPPVPAYENWIESQTIQDLQAIQMNNNSMHMESLTIRERILTRKCPDVAHPVVFRGAVCADNNRFDRCESLWLHALELRQNNSLSVQRDLLRFAQVFSQMIHVGVTLRLQNVLAVLLSCIRELEVNKEKFKNPGPKDDLEQVMEEYELNIITALYLCTIITKLLKSESHKTQKSDKNSSYKLVYTLNKMNLKLRDGQTLLHLAVNGITPVDDFHTNDVCRFPCVDTVRLLLACGASVLTMDCNRNSPLHTLTGTLHTSRTPDSQMLELVEEITELFVKSGIHLDAVNCHGLKASQLATSPSVVAVIRRCESNEASLRCLASRCIAQHQIPFEGVVPKHLEEFIQVHCAEKL</sequence>
<feature type="repeat" description="ANK" evidence="7">
    <location>
        <begin position="58"/>
        <end position="90"/>
    </location>
</feature>
<dbReference type="PROSITE" id="PS50088">
    <property type="entry name" value="ANK_REPEAT"/>
    <property type="match status" value="4"/>
</dbReference>
<keyword evidence="9" id="KW-1185">Reference proteome</keyword>
<evidence type="ECO:0000256" key="4">
    <source>
        <dbReference type="ARBA" id="ARBA00023043"/>
    </source>
</evidence>
<evidence type="ECO:0000256" key="2">
    <source>
        <dbReference type="ARBA" id="ARBA00022737"/>
    </source>
</evidence>
<dbReference type="InterPro" id="IPR002110">
    <property type="entry name" value="Ankyrin_rpt"/>
</dbReference>
<evidence type="ECO:0000256" key="5">
    <source>
        <dbReference type="ARBA" id="ARBA00038500"/>
    </source>
</evidence>
<dbReference type="Pfam" id="PF12796">
    <property type="entry name" value="Ank_2"/>
    <property type="match status" value="1"/>
</dbReference>
<dbReference type="InterPro" id="IPR036770">
    <property type="entry name" value="Ankyrin_rpt-contain_sf"/>
</dbReference>
<evidence type="ECO:0000256" key="1">
    <source>
        <dbReference type="ARBA" id="ARBA00004906"/>
    </source>
</evidence>
<dbReference type="Gene3D" id="1.25.40.20">
    <property type="entry name" value="Ankyrin repeat-containing domain"/>
    <property type="match status" value="2"/>
</dbReference>
<evidence type="ECO:0000256" key="3">
    <source>
        <dbReference type="ARBA" id="ARBA00022786"/>
    </source>
</evidence>
<comment type="similarity">
    <text evidence="5">Belongs to the fem-1 family.</text>
</comment>